<dbReference type="EC" id="2.7.3.9" evidence="5"/>
<dbReference type="SUPFAM" id="SSF52009">
    <property type="entry name" value="Phosphohistidine domain"/>
    <property type="match status" value="1"/>
</dbReference>
<dbReference type="SUPFAM" id="SSF55594">
    <property type="entry name" value="HPr-like"/>
    <property type="match status" value="1"/>
</dbReference>
<evidence type="ECO:0000256" key="2">
    <source>
        <dbReference type="ARBA" id="ARBA00001946"/>
    </source>
</evidence>
<evidence type="ECO:0000259" key="15">
    <source>
        <dbReference type="PROSITE" id="PS51350"/>
    </source>
</evidence>
<evidence type="ECO:0000313" key="16">
    <source>
        <dbReference type="EMBL" id="QSQ12766.1"/>
    </source>
</evidence>
<evidence type="ECO:0000256" key="9">
    <source>
        <dbReference type="ARBA" id="ARBA00022679"/>
    </source>
</evidence>
<dbReference type="Gene3D" id="1.10.274.10">
    <property type="entry name" value="PtsI, HPr-binding domain"/>
    <property type="match status" value="1"/>
</dbReference>
<dbReference type="Pfam" id="PF00391">
    <property type="entry name" value="PEP-utilizers"/>
    <property type="match status" value="1"/>
</dbReference>
<dbReference type="InterPro" id="IPR036637">
    <property type="entry name" value="Phosphohistidine_dom_sf"/>
</dbReference>
<name>A0ABX7N5S1_9BACT</name>
<dbReference type="Pfam" id="PF00358">
    <property type="entry name" value="PTS_EIIA_1"/>
    <property type="match status" value="1"/>
</dbReference>
<dbReference type="InterPro" id="IPR035895">
    <property type="entry name" value="HPr-like_sf"/>
</dbReference>
<dbReference type="PROSITE" id="PS00742">
    <property type="entry name" value="PEP_ENZYMES_2"/>
    <property type="match status" value="1"/>
</dbReference>
<dbReference type="Pfam" id="PF05524">
    <property type="entry name" value="PEP-utilisers_N"/>
    <property type="match status" value="1"/>
</dbReference>
<dbReference type="PROSITE" id="PS00369">
    <property type="entry name" value="PTS_HPR_HIS"/>
    <property type="match status" value="1"/>
</dbReference>
<evidence type="ECO:0000313" key="17">
    <source>
        <dbReference type="Proteomes" id="UP000663090"/>
    </source>
</evidence>
<dbReference type="InterPro" id="IPR008731">
    <property type="entry name" value="PTS_EIN"/>
</dbReference>
<dbReference type="Gene3D" id="2.70.70.10">
    <property type="entry name" value="Glucose Permease (Domain IIA)"/>
    <property type="match status" value="1"/>
</dbReference>
<evidence type="ECO:0000256" key="13">
    <source>
        <dbReference type="ARBA" id="ARBA00022842"/>
    </source>
</evidence>
<keyword evidence="12" id="KW-0418">Kinase</keyword>
<feature type="domain" description="PTS EIIA type-1" evidence="14">
    <location>
        <begin position="37"/>
        <end position="141"/>
    </location>
</feature>
<dbReference type="NCBIfam" id="TIGR00830">
    <property type="entry name" value="PTBA"/>
    <property type="match status" value="1"/>
</dbReference>
<dbReference type="Gene3D" id="3.30.1340.10">
    <property type="entry name" value="HPr-like"/>
    <property type="match status" value="1"/>
</dbReference>
<gene>
    <name evidence="16" type="primary">ptsP</name>
    <name evidence="16" type="ORF">JY572_31125</name>
</gene>
<dbReference type="NCBIfam" id="TIGR01417">
    <property type="entry name" value="PTS_I_fam"/>
    <property type="match status" value="1"/>
</dbReference>
<comment type="subcellular location">
    <subcellularLocation>
        <location evidence="3">Cytoplasm</location>
    </subcellularLocation>
</comment>
<dbReference type="PANTHER" id="PTHR46244">
    <property type="entry name" value="PHOSPHOENOLPYRUVATE-PROTEIN PHOSPHOTRANSFERASE"/>
    <property type="match status" value="1"/>
</dbReference>
<dbReference type="InterPro" id="IPR008279">
    <property type="entry name" value="PEP-util_enz_mobile_dom"/>
</dbReference>
<dbReference type="RefSeq" id="WP_206714481.1">
    <property type="nucleotide sequence ID" value="NZ_CP071091.1"/>
</dbReference>
<evidence type="ECO:0000259" key="14">
    <source>
        <dbReference type="PROSITE" id="PS51093"/>
    </source>
</evidence>
<dbReference type="Gene3D" id="3.50.30.10">
    <property type="entry name" value="Phosphohistidine domain"/>
    <property type="match status" value="1"/>
</dbReference>
<keyword evidence="10" id="KW-0598">Phosphotransferase system</keyword>
<keyword evidence="17" id="KW-1185">Reference proteome</keyword>
<dbReference type="InterPro" id="IPR036618">
    <property type="entry name" value="PtsI_HPr-bd_sf"/>
</dbReference>
<accession>A0ABX7N5S1</accession>
<evidence type="ECO:0000256" key="4">
    <source>
        <dbReference type="ARBA" id="ARBA00007837"/>
    </source>
</evidence>
<dbReference type="PROSITE" id="PS00371">
    <property type="entry name" value="PTS_EIIA_TYPE_1_HIS"/>
    <property type="match status" value="1"/>
</dbReference>
<evidence type="ECO:0000256" key="12">
    <source>
        <dbReference type="ARBA" id="ARBA00022777"/>
    </source>
</evidence>
<dbReference type="NCBIfam" id="TIGR01003">
    <property type="entry name" value="PTS_HPr_family"/>
    <property type="match status" value="1"/>
</dbReference>
<evidence type="ECO:0000256" key="3">
    <source>
        <dbReference type="ARBA" id="ARBA00004496"/>
    </source>
</evidence>
<dbReference type="InterPro" id="IPR000121">
    <property type="entry name" value="PEP_util_C"/>
</dbReference>
<dbReference type="PANTHER" id="PTHR46244:SF6">
    <property type="entry name" value="PHOSPHOENOLPYRUVATE-PROTEIN PHOSPHOTRANSFERASE"/>
    <property type="match status" value="1"/>
</dbReference>
<dbReference type="InterPro" id="IPR040442">
    <property type="entry name" value="Pyrv_kinase-like_dom_sf"/>
</dbReference>
<dbReference type="EMBL" id="CP071091">
    <property type="protein sequence ID" value="QSQ12766.1"/>
    <property type="molecule type" value="Genomic_DNA"/>
</dbReference>
<evidence type="ECO:0000256" key="5">
    <source>
        <dbReference type="ARBA" id="ARBA00012232"/>
    </source>
</evidence>
<dbReference type="PROSITE" id="PS51093">
    <property type="entry name" value="PTS_EIIA_TYPE_1"/>
    <property type="match status" value="1"/>
</dbReference>
<keyword evidence="8" id="KW-0762">Sugar transport</keyword>
<dbReference type="PROSITE" id="PS51350">
    <property type="entry name" value="PTS_HPR_DOM"/>
    <property type="match status" value="1"/>
</dbReference>
<evidence type="ECO:0000256" key="7">
    <source>
        <dbReference type="ARBA" id="ARBA00022490"/>
    </source>
</evidence>
<organism evidence="16 17">
    <name type="scientific">Myxococcus landrumensis</name>
    <dbReference type="NCBI Taxonomy" id="2813577"/>
    <lineage>
        <taxon>Bacteria</taxon>
        <taxon>Pseudomonadati</taxon>
        <taxon>Myxococcota</taxon>
        <taxon>Myxococcia</taxon>
        <taxon>Myxococcales</taxon>
        <taxon>Cystobacterineae</taxon>
        <taxon>Myxococcaceae</taxon>
        <taxon>Myxococcus</taxon>
    </lineage>
</organism>
<dbReference type="Proteomes" id="UP000663090">
    <property type="component" value="Chromosome"/>
</dbReference>
<keyword evidence="9 16" id="KW-0808">Transferase</keyword>
<reference evidence="16 17" key="1">
    <citation type="submission" date="2021-02" db="EMBL/GenBank/DDBJ databases">
        <title>De Novo genome assembly of isolated myxobacteria.</title>
        <authorList>
            <person name="Stevens D.C."/>
        </authorList>
    </citation>
    <scope>NUCLEOTIDE SEQUENCE [LARGE SCALE GENOMIC DNA]</scope>
    <source>
        <strain evidence="16 17">SCHIC003</strain>
    </source>
</reference>
<dbReference type="Gene3D" id="3.20.20.60">
    <property type="entry name" value="Phosphoenolpyruvate-binding domains"/>
    <property type="match status" value="1"/>
</dbReference>
<keyword evidence="7" id="KW-0963">Cytoplasm</keyword>
<protein>
    <recommendedName>
        <fullName evidence="5">phosphoenolpyruvate--protein phosphotransferase</fullName>
        <ecNumber evidence="5">2.7.3.9</ecNumber>
    </recommendedName>
</protein>
<comment type="similarity">
    <text evidence="4">Belongs to the PEP-utilizing enzyme family.</text>
</comment>
<dbReference type="InterPro" id="IPR015813">
    <property type="entry name" value="Pyrv/PenolPyrv_kinase-like_dom"/>
</dbReference>
<dbReference type="GO" id="GO:0008965">
    <property type="term" value="F:phosphoenolpyruvate-protein phosphotransferase activity"/>
    <property type="evidence" value="ECO:0007669"/>
    <property type="project" value="UniProtKB-EC"/>
</dbReference>
<keyword evidence="6" id="KW-0813">Transport</keyword>
<evidence type="ECO:0000256" key="1">
    <source>
        <dbReference type="ARBA" id="ARBA00000683"/>
    </source>
</evidence>
<dbReference type="SUPFAM" id="SSF51261">
    <property type="entry name" value="Duplicated hybrid motif"/>
    <property type="match status" value="1"/>
</dbReference>
<keyword evidence="13" id="KW-0460">Magnesium</keyword>
<proteinExistence type="inferred from homology"/>
<dbReference type="PRINTS" id="PR01736">
    <property type="entry name" value="PHPHTRNFRASE"/>
</dbReference>
<dbReference type="PRINTS" id="PR00107">
    <property type="entry name" value="PHOSPHOCPHPR"/>
</dbReference>
<feature type="domain" description="HPr" evidence="15">
    <location>
        <begin position="182"/>
        <end position="269"/>
    </location>
</feature>
<comment type="catalytic activity">
    <reaction evidence="1">
        <text>L-histidyl-[protein] + phosphoenolpyruvate = N(pros)-phospho-L-histidyl-[protein] + pyruvate</text>
        <dbReference type="Rhea" id="RHEA:23880"/>
        <dbReference type="Rhea" id="RHEA-COMP:9745"/>
        <dbReference type="Rhea" id="RHEA-COMP:9746"/>
        <dbReference type="ChEBI" id="CHEBI:15361"/>
        <dbReference type="ChEBI" id="CHEBI:29979"/>
        <dbReference type="ChEBI" id="CHEBI:58702"/>
        <dbReference type="ChEBI" id="CHEBI:64837"/>
        <dbReference type="EC" id="2.7.3.9"/>
    </reaction>
</comment>
<dbReference type="CDD" id="cd00367">
    <property type="entry name" value="PTS-HPr_like"/>
    <property type="match status" value="1"/>
</dbReference>
<dbReference type="Pfam" id="PF00381">
    <property type="entry name" value="PTS-HPr"/>
    <property type="match status" value="1"/>
</dbReference>
<evidence type="ECO:0000256" key="11">
    <source>
        <dbReference type="ARBA" id="ARBA00022723"/>
    </source>
</evidence>
<dbReference type="SUPFAM" id="SSF47831">
    <property type="entry name" value="Enzyme I of the PEP:sugar phosphotransferase system HPr-binding (sub)domain"/>
    <property type="match status" value="1"/>
</dbReference>
<dbReference type="InterPro" id="IPR023151">
    <property type="entry name" value="PEP_util_CS"/>
</dbReference>
<comment type="cofactor">
    <cofactor evidence="2">
        <name>Mg(2+)</name>
        <dbReference type="ChEBI" id="CHEBI:18420"/>
    </cofactor>
</comment>
<dbReference type="InterPro" id="IPR006318">
    <property type="entry name" value="PTS_EI-like"/>
</dbReference>
<dbReference type="InterPro" id="IPR000032">
    <property type="entry name" value="HPr-like"/>
</dbReference>
<dbReference type="InterPro" id="IPR011055">
    <property type="entry name" value="Dup_hybrid_motif"/>
</dbReference>
<dbReference type="InterPro" id="IPR001127">
    <property type="entry name" value="PTS_EIIA_1_perm"/>
</dbReference>
<evidence type="ECO:0000256" key="6">
    <source>
        <dbReference type="ARBA" id="ARBA00022448"/>
    </source>
</evidence>
<dbReference type="InterPro" id="IPR050499">
    <property type="entry name" value="PEP-utilizing_PTS_enzyme"/>
</dbReference>
<sequence>MNNGPSLKLVSASPPSATLTLASPLSGWAARLDEVPDPAFAQRLAGDGVVVDPTSTELRAPCDGVVVSVHASRHACTVRAETGAEILLHIGIDTVELRGEGFTAHVQPGQRVRAGDVLIGFDLDLLARKARSLQTVMLVVNAEGYTVTERVEGRSVSVGEPLFSVSGNASAPVTPEPAAESGATRQVRLLIAHGLHARPAAAFAQRARLHAGVVRVLCQGRTANGKSVSALMGLGATHGDLLTLQVEGDAAEHVAQELAEWVASGLGDPTSPVAEPVATAHGVKPMPVAVPVFQPGKELLLEGVVASPGSAVGRAVRVVDLPVDLPEQGQGVAREEQRLTEALTRVRRELEESMSGAPGSGGARVEIFRAHLALLEDPELTEAAGKEITSGRSAAWAWRTVMERQAAVLLGLEDARLAERAGDLHDLARRVVAVLTGEASSRVPSVLPPEAILIADELLPSELASLEPHRIAGICTARGGPTSHVAILAAGMGLPAVVAMGNQVLAIPEGAPLVLDGDRGEVRVFPTEETRESTRRAMVARAAHRRAHLATAHEDCRTADGVRIEVVANLGRPGEAVTARDKGAEGCGLLRTEFLFLERVRAPSEDEQLARYQEIADAMGGRHVVIRTLDVGGDKPLAYLPLPHEDNPVLGLRGVRVSLREPELLRTQLRAILRVRPAGVCRIMVPMVTTRAELRAVRAMVDAERQALGISTPVLLGAMVEVPAAAVLADQLAADADFLSIGTNDLTQYVLAVDRGNPHLAARLDGLHPGVLRLVAKTVEGARLRGRPVAVCGGVASEPRAAPLLIGLGVTELSATPAVVPDLKAFIRTLSLPRCEQVAREALKLESAEAVRALVSSTWPGL</sequence>
<dbReference type="Pfam" id="PF02896">
    <property type="entry name" value="PEP-utilizers_C"/>
    <property type="match status" value="1"/>
</dbReference>
<dbReference type="InterPro" id="IPR001020">
    <property type="entry name" value="PTS_HPr_His_P_site"/>
</dbReference>
<evidence type="ECO:0000256" key="8">
    <source>
        <dbReference type="ARBA" id="ARBA00022597"/>
    </source>
</evidence>
<keyword evidence="11" id="KW-0479">Metal-binding</keyword>
<dbReference type="SUPFAM" id="SSF51621">
    <property type="entry name" value="Phosphoenolpyruvate/pyruvate domain"/>
    <property type="match status" value="1"/>
</dbReference>
<evidence type="ECO:0000256" key="10">
    <source>
        <dbReference type="ARBA" id="ARBA00022683"/>
    </source>
</evidence>